<evidence type="ECO:0000256" key="2">
    <source>
        <dbReference type="ARBA" id="ARBA00022723"/>
    </source>
</evidence>
<protein>
    <submittedName>
        <fullName evidence="6">Rieske 2Fe-2S domain-containing protein</fullName>
    </submittedName>
</protein>
<dbReference type="RefSeq" id="WP_120007003.1">
    <property type="nucleotide sequence ID" value="NZ_JALBUU010000125.1"/>
</dbReference>
<proteinExistence type="predicted"/>
<dbReference type="InterPro" id="IPR036922">
    <property type="entry name" value="Rieske_2Fe-2S_sf"/>
</dbReference>
<dbReference type="CDD" id="cd03467">
    <property type="entry name" value="Rieske"/>
    <property type="match status" value="1"/>
</dbReference>
<dbReference type="InterPro" id="IPR017941">
    <property type="entry name" value="Rieske_2Fe-2S"/>
</dbReference>
<evidence type="ECO:0000259" key="5">
    <source>
        <dbReference type="PROSITE" id="PS51296"/>
    </source>
</evidence>
<dbReference type="Pfam" id="PF00355">
    <property type="entry name" value="Rieske"/>
    <property type="match status" value="1"/>
</dbReference>
<keyword evidence="4" id="KW-0411">Iron-sulfur</keyword>
<gene>
    <name evidence="6" type="ORF">MON41_24905</name>
</gene>
<feature type="domain" description="Rieske" evidence="5">
    <location>
        <begin position="10"/>
        <end position="114"/>
    </location>
</feature>
<dbReference type="Proteomes" id="UP001201985">
    <property type="component" value="Unassembled WGS sequence"/>
</dbReference>
<dbReference type="Gene3D" id="2.102.10.10">
    <property type="entry name" value="Rieske [2Fe-2S] iron-sulphur domain"/>
    <property type="match status" value="1"/>
</dbReference>
<keyword evidence="2" id="KW-0479">Metal-binding</keyword>
<organism evidence="6 7">
    <name type="scientific">Teichococcus vastitatis</name>
    <dbReference type="NCBI Taxonomy" id="2307076"/>
    <lineage>
        <taxon>Bacteria</taxon>
        <taxon>Pseudomonadati</taxon>
        <taxon>Pseudomonadota</taxon>
        <taxon>Alphaproteobacteria</taxon>
        <taxon>Acetobacterales</taxon>
        <taxon>Roseomonadaceae</taxon>
        <taxon>Roseomonas</taxon>
    </lineage>
</organism>
<keyword evidence="7" id="KW-1185">Reference proteome</keyword>
<dbReference type="PANTHER" id="PTHR40261">
    <property type="match status" value="1"/>
</dbReference>
<dbReference type="PANTHER" id="PTHR40261:SF1">
    <property type="entry name" value="RIESKE DOMAIN-CONTAINING PROTEIN"/>
    <property type="match status" value="1"/>
</dbReference>
<sequence length="121" mass="12694">MDTTGAVEERILCPLHDIPDGKARGFPGRPGGFMGLLAVRRGGAVFVYVNSCPHIGVPLEMMPDRFLDGAGRHILCSVHGASFRIEDGYCLSGPCMGDSLEAVPARIDVGGMIRVPADAGA</sequence>
<evidence type="ECO:0000256" key="1">
    <source>
        <dbReference type="ARBA" id="ARBA00022714"/>
    </source>
</evidence>
<evidence type="ECO:0000313" key="6">
    <source>
        <dbReference type="EMBL" id="MCI0756878.1"/>
    </source>
</evidence>
<dbReference type="PROSITE" id="PS51296">
    <property type="entry name" value="RIESKE"/>
    <property type="match status" value="1"/>
</dbReference>
<keyword evidence="1" id="KW-0001">2Fe-2S</keyword>
<keyword evidence="3" id="KW-0408">Iron</keyword>
<evidence type="ECO:0000313" key="7">
    <source>
        <dbReference type="Proteomes" id="UP001201985"/>
    </source>
</evidence>
<evidence type="ECO:0000256" key="3">
    <source>
        <dbReference type="ARBA" id="ARBA00023004"/>
    </source>
</evidence>
<evidence type="ECO:0000256" key="4">
    <source>
        <dbReference type="ARBA" id="ARBA00023014"/>
    </source>
</evidence>
<dbReference type="SUPFAM" id="SSF50022">
    <property type="entry name" value="ISP domain"/>
    <property type="match status" value="1"/>
</dbReference>
<name>A0ABS9WD07_9PROT</name>
<comment type="caution">
    <text evidence="6">The sequence shown here is derived from an EMBL/GenBank/DDBJ whole genome shotgun (WGS) entry which is preliminary data.</text>
</comment>
<dbReference type="EMBL" id="JALBUU010000125">
    <property type="protein sequence ID" value="MCI0756878.1"/>
    <property type="molecule type" value="Genomic_DNA"/>
</dbReference>
<accession>A0ABS9WD07</accession>
<reference evidence="6 7" key="1">
    <citation type="submission" date="2022-03" db="EMBL/GenBank/DDBJ databases">
        <title>Complete genome analysis of Roseomonas KG 17.1 : a prolific producer of plant growth promoters.</title>
        <authorList>
            <person name="Saadouli I."/>
            <person name="Najjari A."/>
            <person name="Mosbah A."/>
            <person name="Ouzari H.I."/>
        </authorList>
    </citation>
    <scope>NUCLEOTIDE SEQUENCE [LARGE SCALE GENOMIC DNA]</scope>
    <source>
        <strain evidence="6 7">KG17-1</strain>
    </source>
</reference>